<dbReference type="InterPro" id="IPR000594">
    <property type="entry name" value="ThiF_NAD_FAD-bd"/>
</dbReference>
<dbReference type="EMBL" id="HBFR01010219">
    <property type="protein sequence ID" value="CAD8880215.1"/>
    <property type="molecule type" value="Transcribed_RNA"/>
</dbReference>
<feature type="domain" description="Rhodanese" evidence="1">
    <location>
        <begin position="213"/>
        <end position="311"/>
    </location>
</feature>
<gene>
    <name evidence="2" type="ORF">CHYS00102_LOCUS7400</name>
</gene>
<dbReference type="Pfam" id="PF00899">
    <property type="entry name" value="ThiF"/>
    <property type="match status" value="1"/>
</dbReference>
<reference evidence="2" key="1">
    <citation type="submission" date="2021-01" db="EMBL/GenBank/DDBJ databases">
        <authorList>
            <person name="Corre E."/>
            <person name="Pelletier E."/>
            <person name="Niang G."/>
            <person name="Scheremetjew M."/>
            <person name="Finn R."/>
            <person name="Kale V."/>
            <person name="Holt S."/>
            <person name="Cochrane G."/>
            <person name="Meng A."/>
            <person name="Brown T."/>
            <person name="Cohen L."/>
        </authorList>
    </citation>
    <scope>NUCLEOTIDE SEQUENCE</scope>
    <source>
        <strain evidence="2">308</strain>
    </source>
</reference>
<dbReference type="Gene3D" id="3.40.50.720">
    <property type="entry name" value="NAD(P)-binding Rossmann-like Domain"/>
    <property type="match status" value="1"/>
</dbReference>
<dbReference type="SUPFAM" id="SSF69572">
    <property type="entry name" value="Activating enzymes of the ubiquitin-like proteins"/>
    <property type="match status" value="1"/>
</dbReference>
<dbReference type="InterPro" id="IPR036873">
    <property type="entry name" value="Rhodanese-like_dom_sf"/>
</dbReference>
<dbReference type="GO" id="GO:0008641">
    <property type="term" value="F:ubiquitin-like modifier activating enzyme activity"/>
    <property type="evidence" value="ECO:0007669"/>
    <property type="project" value="InterPro"/>
</dbReference>
<dbReference type="Gene3D" id="3.40.250.10">
    <property type="entry name" value="Rhodanese-like domain"/>
    <property type="match status" value="1"/>
</dbReference>
<dbReference type="InterPro" id="IPR035985">
    <property type="entry name" value="Ubiquitin-activating_enz"/>
</dbReference>
<dbReference type="AlphaFoldDB" id="A0A7S1BA93"/>
<organism evidence="2">
    <name type="scientific">Corethron hystrix</name>
    <dbReference type="NCBI Taxonomy" id="216773"/>
    <lineage>
        <taxon>Eukaryota</taxon>
        <taxon>Sar</taxon>
        <taxon>Stramenopiles</taxon>
        <taxon>Ochrophyta</taxon>
        <taxon>Bacillariophyta</taxon>
        <taxon>Coscinodiscophyceae</taxon>
        <taxon>Corethrophycidae</taxon>
        <taxon>Corethrales</taxon>
        <taxon>Corethraceae</taxon>
        <taxon>Corethron</taxon>
    </lineage>
</organism>
<dbReference type="PROSITE" id="PS50206">
    <property type="entry name" value="RHODANESE_3"/>
    <property type="match status" value="1"/>
</dbReference>
<evidence type="ECO:0000313" key="2">
    <source>
        <dbReference type="EMBL" id="CAD8880215.1"/>
    </source>
</evidence>
<proteinExistence type="predicted"/>
<accession>A0A7S1BA93</accession>
<dbReference type="InterPro" id="IPR001763">
    <property type="entry name" value="Rhodanese-like_dom"/>
</dbReference>
<dbReference type="SUPFAM" id="SSF52821">
    <property type="entry name" value="Rhodanese/Cell cycle control phosphatase"/>
    <property type="match status" value="1"/>
</dbReference>
<name>A0A7S1BA93_9STRA</name>
<protein>
    <recommendedName>
        <fullName evidence="1">Rhodanese domain-containing protein</fullName>
    </recommendedName>
</protein>
<evidence type="ECO:0000259" key="1">
    <source>
        <dbReference type="PROSITE" id="PS50206"/>
    </source>
</evidence>
<sequence length="315" mass="34013">MSHISNPLRFQVAVYNFPSIGFETSPERIALGGCYRCLYPLKGGGVLSGDAMGGASCSDAGVLGPVPGIIGALMSVEAIKILLSRSLSDGVCKGQSVGPTLSNQLLMYDAAECGFVKLGRPTGRKCQACCLAAEICLKSKGVQKVPSEPTERMRTAMAKLFYTVEGTRGPSCGTSSCYVSLTNRQWDISPAEYAALMNVKLSEGKDGDIMIKLMKKHVLIDVRSPRQFGMCNLPWAINWPLVDLVATPPIPPKYIYKDMKKNKTAKEMSAMLLTDVLEVITNGCKLPAYVVCRRGIASAKAVTFLRQNCIKGKKK</sequence>